<dbReference type="HOGENOM" id="CLU_752174_0_0_6"/>
<feature type="region of interest" description="Disordered" evidence="1">
    <location>
        <begin position="235"/>
        <end position="272"/>
    </location>
</feature>
<dbReference type="KEGG" id="xne:XNC1_1129"/>
<dbReference type="Proteomes" id="UP000008075">
    <property type="component" value="Chromosome"/>
</dbReference>
<dbReference type="AlphaFoldDB" id="D3V902"/>
<evidence type="ECO:0000313" key="3">
    <source>
        <dbReference type="Proteomes" id="UP000008075"/>
    </source>
</evidence>
<evidence type="ECO:0000313" key="2">
    <source>
        <dbReference type="EMBL" id="CBJ89200.1"/>
    </source>
</evidence>
<accession>D3V902</accession>
<proteinExistence type="predicted"/>
<evidence type="ECO:0000256" key="1">
    <source>
        <dbReference type="SAM" id="MobiDB-lite"/>
    </source>
</evidence>
<reference evidence="2 3" key="1">
    <citation type="journal article" date="2011" name="PLoS ONE">
        <title>The entomopathogenic bacterial endosymbionts xenorhabdus and photorhabdus: convergent lifestyles from divergent genomes.</title>
        <authorList>
            <person name="Chaston J.M."/>
            <person name="Suen G."/>
            <person name="Tucker S.L."/>
            <person name="Andersen A.W."/>
            <person name="Bhasin A."/>
            <person name="Bode E."/>
            <person name="Bode H.B."/>
            <person name="Brachmann A.O."/>
            <person name="Cowles C.E."/>
            <person name="Cowles K.N."/>
            <person name="Darby C."/>
            <person name="de Leon L."/>
            <person name="Drace K."/>
            <person name="Du Z."/>
            <person name="Givaudan A."/>
            <person name="Herbert Tran E.E."/>
            <person name="Jewell K.A."/>
            <person name="Knack J.J."/>
            <person name="Krasomil-Osterfeld K.C."/>
            <person name="Kukor R."/>
            <person name="Lanois A."/>
            <person name="Latreille P."/>
            <person name="Leimgruber N.K."/>
            <person name="Lipke C.M."/>
            <person name="Liu R."/>
            <person name="Lu X."/>
            <person name="Martens E.C."/>
            <person name="Marri P.R."/>
            <person name="Medigue C."/>
            <person name="Menard M.L."/>
            <person name="Miller N.M."/>
            <person name="Morales-Soto N."/>
            <person name="Norton S."/>
            <person name="Ogier J.C."/>
            <person name="Orchard S.S."/>
            <person name="Park D."/>
            <person name="Park Y."/>
            <person name="Qurollo B.A."/>
            <person name="Sugar D.R."/>
            <person name="Richards G.R."/>
            <person name="Rouy Z."/>
            <person name="Slominski B."/>
            <person name="Slominski K."/>
            <person name="Snyder H."/>
            <person name="Tjaden B.C."/>
            <person name="van der Hoeven R."/>
            <person name="Welch R.D."/>
            <person name="Wheeler C."/>
            <person name="Xiang B."/>
            <person name="Barbazuk B."/>
            <person name="Gaudriault S."/>
            <person name="Goodner B."/>
            <person name="Slater S.C."/>
            <person name="Forst S."/>
            <person name="Goldman B.S."/>
            <person name="Goodrich-Blair H."/>
        </authorList>
    </citation>
    <scope>NUCLEOTIDE SEQUENCE [LARGE SCALE GENOMIC DNA]</scope>
    <source>
        <strain evidence="3">ATCC 19061 / DSM 3370 / CCUG 14189 / LMG 1036 / NCIMB 9965 / AN6</strain>
    </source>
</reference>
<sequence>MVENTVVENTMVIKPVTTPSVIQLTPDDRGEYQPVEKQIAGDIIRVLEFKQTNESHTGLYGIAYRAKKVIIAYALAVSGIHNVSQLPEDYYKNKDNTGRIYQEYMSNLSSALLGENGDQISKDMANDFTQNELEFGGQRLKNTWDIPDLENKLLEDYSDEDKLLALYFFASQELPMEANQQSNAANFFKVIDFLLILSAVTSLGKRIFSKNFYNGLETKSLENYIERKKLSKPFFRPPQKLPDGRTGYLAGPPKAPKLPTTSSTATTSTAASSNWRVSLQKLRDNPSRNAFMQMDDAAKRKYSSFIKEVQKGNDPRAAATSIGTKSGSNFEKLQGRDLYSIRLSQEHRVTFSINNTDQIMEIQSVGTHYQNI</sequence>
<dbReference type="GeneID" id="24903117"/>
<gene>
    <name evidence="2" type="primary">txp40</name>
    <name evidence="2" type="ordered locus">XNC1_1129</name>
</gene>
<organism evidence="2 3">
    <name type="scientific">Xenorhabdus nematophila (strain ATCC 19061 / DSM 3370 / CCUG 14189 / LMG 1036 / NCIMB 9965 / AN6)</name>
    <dbReference type="NCBI Taxonomy" id="406817"/>
    <lineage>
        <taxon>Bacteria</taxon>
        <taxon>Pseudomonadati</taxon>
        <taxon>Pseudomonadota</taxon>
        <taxon>Gammaproteobacteria</taxon>
        <taxon>Enterobacterales</taxon>
        <taxon>Morganellaceae</taxon>
        <taxon>Xenorhabdus</taxon>
    </lineage>
</organism>
<dbReference type="RefSeq" id="WP_013183671.1">
    <property type="nucleotide sequence ID" value="NC_014228.1"/>
</dbReference>
<name>D3V902_XENNA</name>
<protein>
    <submittedName>
        <fullName evidence="2">Txp40, 40kDa insecticidal toxin (Previously name A24tox)</fullName>
    </submittedName>
</protein>
<keyword evidence="3" id="KW-1185">Reference proteome</keyword>
<dbReference type="EMBL" id="FN667742">
    <property type="protein sequence ID" value="CBJ89200.1"/>
    <property type="molecule type" value="Genomic_DNA"/>
</dbReference>
<dbReference type="eggNOG" id="ENOG5033DYW">
    <property type="taxonomic scope" value="Bacteria"/>
</dbReference>
<feature type="compositionally biased region" description="Low complexity" evidence="1">
    <location>
        <begin position="260"/>
        <end position="272"/>
    </location>
</feature>